<organism evidence="2 3">
    <name type="scientific">[Torrubiella] hemipterigena</name>
    <dbReference type="NCBI Taxonomy" id="1531966"/>
    <lineage>
        <taxon>Eukaryota</taxon>
        <taxon>Fungi</taxon>
        <taxon>Dikarya</taxon>
        <taxon>Ascomycota</taxon>
        <taxon>Pezizomycotina</taxon>
        <taxon>Sordariomycetes</taxon>
        <taxon>Hypocreomycetidae</taxon>
        <taxon>Hypocreales</taxon>
        <taxon>Clavicipitaceae</taxon>
        <taxon>Clavicipitaceae incertae sedis</taxon>
        <taxon>'Torrubiella' clade</taxon>
    </lineage>
</organism>
<proteinExistence type="predicted"/>
<name>A0A0A1TDV0_9HYPO</name>
<dbReference type="HOGENOM" id="CLU_2814229_0_0_1"/>
<gene>
    <name evidence="2" type="ORF">VHEMI04294</name>
</gene>
<sequence length="67" mass="7367">MLQSVVLAILAVGFAAAIPTVSPDAVDYYKLGKRGEDAVDYYKFGKRGEDAVDYYKFGKRDDDAVDV</sequence>
<evidence type="ECO:0000313" key="2">
    <source>
        <dbReference type="EMBL" id="CEJ87079.1"/>
    </source>
</evidence>
<keyword evidence="3" id="KW-1185">Reference proteome</keyword>
<dbReference type="Proteomes" id="UP000039046">
    <property type="component" value="Unassembled WGS sequence"/>
</dbReference>
<dbReference type="AlphaFoldDB" id="A0A0A1TDV0"/>
<evidence type="ECO:0000256" key="1">
    <source>
        <dbReference type="SAM" id="SignalP"/>
    </source>
</evidence>
<dbReference type="EMBL" id="CDHN01000002">
    <property type="protein sequence ID" value="CEJ87079.1"/>
    <property type="molecule type" value="Genomic_DNA"/>
</dbReference>
<feature type="chain" id="PRO_5001989920" evidence="1">
    <location>
        <begin position="18"/>
        <end position="67"/>
    </location>
</feature>
<feature type="signal peptide" evidence="1">
    <location>
        <begin position="1"/>
        <end position="17"/>
    </location>
</feature>
<accession>A0A0A1TDV0</accession>
<reference evidence="2 3" key="1">
    <citation type="journal article" date="2015" name="Genome Announc.">
        <title>Draft Genome Sequence and Gene Annotation of the Entomopathogenic Fungus Verticillium hemipterigenum.</title>
        <authorList>
            <person name="Horn F."/>
            <person name="Habel A."/>
            <person name="Scharf D.H."/>
            <person name="Dworschak J."/>
            <person name="Brakhage A.A."/>
            <person name="Guthke R."/>
            <person name="Hertweck C."/>
            <person name="Linde J."/>
        </authorList>
    </citation>
    <scope>NUCLEOTIDE SEQUENCE [LARGE SCALE GENOMIC DNA]</scope>
</reference>
<keyword evidence="1" id="KW-0732">Signal</keyword>
<evidence type="ECO:0000313" key="3">
    <source>
        <dbReference type="Proteomes" id="UP000039046"/>
    </source>
</evidence>
<protein>
    <submittedName>
        <fullName evidence="2">Uncharacterized protein</fullName>
    </submittedName>
</protein>